<dbReference type="OrthoDB" id="102502at2"/>
<keyword evidence="7 8" id="KW-0472">Membrane</keyword>
<comment type="similarity">
    <text evidence="2">Belongs to the major facilitator superfamily. EmrB family.</text>
</comment>
<dbReference type="InterPro" id="IPR004638">
    <property type="entry name" value="EmrB-like"/>
</dbReference>
<dbReference type="GO" id="GO:0005886">
    <property type="term" value="C:plasma membrane"/>
    <property type="evidence" value="ECO:0007669"/>
    <property type="project" value="UniProtKB-SubCell"/>
</dbReference>
<feature type="transmembrane region" description="Helical" evidence="8">
    <location>
        <begin position="208"/>
        <end position="225"/>
    </location>
</feature>
<feature type="transmembrane region" description="Helical" evidence="8">
    <location>
        <begin position="401"/>
        <end position="421"/>
    </location>
</feature>
<sequence>MKDMTNTQSLTKSRRFQILSAVAIGTFMGPLDSSVVNIALPNIREYFQTSLGTVEWVVMSYLLVISSLLLTYGRLGDMFGHKKIYMIGFILFTIGSLLSAISPSILALILFRAFQAIGAGMMMAMGPAIVTDIAPPKERGKFMGIIAISVSIALTTGPVLGGFLTTHFGWQSIFYINLPIGIIGYWWAKKVIPESNHSGEQHFDIKGAVVLFLSLTSLLFSLSYTEKVGWSNPYIIGLLVAGLFLLVLFIYIEKRVDHPMVDLSIFNNRLFSMGNLSSLLSFVAQFSVILLMPFYLQQLLKLQPSEAGLLFIPMPLTMLLVAPISGVISDRIDSRYISSFGMVITALGMWQLSLLHIESTRLSMILGMITVGLGIGMFQTPNNSAVMGSVPKNRLGIASSMLATMRNMGMVLGVAISGAIFTSQQNHLTNVLSAKGLTGAELKIEAFTGAFHLTFLVAALLAVIAVFTSLVRGPLHKK</sequence>
<feature type="transmembrane region" description="Helical" evidence="8">
    <location>
        <begin position="362"/>
        <end position="380"/>
    </location>
</feature>
<evidence type="ECO:0000256" key="5">
    <source>
        <dbReference type="ARBA" id="ARBA00022692"/>
    </source>
</evidence>
<dbReference type="STRING" id="1413211.U473_13755"/>
<dbReference type="CDD" id="cd17321">
    <property type="entry name" value="MFS_MMR_MDR_like"/>
    <property type="match status" value="1"/>
</dbReference>
<evidence type="ECO:0000256" key="3">
    <source>
        <dbReference type="ARBA" id="ARBA00022448"/>
    </source>
</evidence>
<organism evidence="10 11">
    <name type="scientific">Tepidibacillus decaturensis</name>
    <dbReference type="NCBI Taxonomy" id="1413211"/>
    <lineage>
        <taxon>Bacteria</taxon>
        <taxon>Bacillati</taxon>
        <taxon>Bacillota</taxon>
        <taxon>Bacilli</taxon>
        <taxon>Bacillales</taxon>
        <taxon>Bacillaceae</taxon>
        <taxon>Tepidibacillus</taxon>
    </lineage>
</organism>
<comment type="caution">
    <text evidence="10">The sequence shown here is derived from an EMBL/GenBank/DDBJ whole genome shotgun (WGS) entry which is preliminary data.</text>
</comment>
<feature type="domain" description="Major facilitator superfamily (MFS) profile" evidence="9">
    <location>
        <begin position="18"/>
        <end position="477"/>
    </location>
</feature>
<evidence type="ECO:0000259" key="9">
    <source>
        <dbReference type="PROSITE" id="PS50850"/>
    </source>
</evidence>
<feature type="transmembrane region" description="Helical" evidence="8">
    <location>
        <begin position="53"/>
        <end position="72"/>
    </location>
</feature>
<evidence type="ECO:0000256" key="1">
    <source>
        <dbReference type="ARBA" id="ARBA00004651"/>
    </source>
</evidence>
<dbReference type="InterPro" id="IPR011701">
    <property type="entry name" value="MFS"/>
</dbReference>
<proteinExistence type="inferred from homology"/>
<evidence type="ECO:0000256" key="4">
    <source>
        <dbReference type="ARBA" id="ARBA00022475"/>
    </source>
</evidence>
<comment type="subcellular location">
    <subcellularLocation>
        <location evidence="1">Cell membrane</location>
        <topology evidence="1">Multi-pass membrane protein</topology>
    </subcellularLocation>
</comment>
<evidence type="ECO:0000256" key="6">
    <source>
        <dbReference type="ARBA" id="ARBA00022989"/>
    </source>
</evidence>
<dbReference type="Proteomes" id="UP000070352">
    <property type="component" value="Unassembled WGS sequence"/>
</dbReference>
<feature type="transmembrane region" description="Helical" evidence="8">
    <location>
        <begin position="231"/>
        <end position="252"/>
    </location>
</feature>
<dbReference type="FunFam" id="1.20.1720.10:FF:000021">
    <property type="entry name" value="Drug resistance transporter, EmrB/QacA subfamily"/>
    <property type="match status" value="1"/>
</dbReference>
<protein>
    <submittedName>
        <fullName evidence="10">Multidrug MFS transporter</fullName>
    </submittedName>
</protein>
<evidence type="ECO:0000256" key="8">
    <source>
        <dbReference type="SAM" id="Phobius"/>
    </source>
</evidence>
<feature type="transmembrane region" description="Helical" evidence="8">
    <location>
        <begin position="170"/>
        <end position="188"/>
    </location>
</feature>
<evidence type="ECO:0000256" key="7">
    <source>
        <dbReference type="ARBA" id="ARBA00023136"/>
    </source>
</evidence>
<feature type="transmembrane region" description="Helical" evidence="8">
    <location>
        <begin position="84"/>
        <end position="103"/>
    </location>
</feature>
<dbReference type="PANTHER" id="PTHR42718:SF9">
    <property type="entry name" value="MAJOR FACILITATOR SUPERFAMILY MULTIDRUG TRANSPORTER MFSC"/>
    <property type="match status" value="1"/>
</dbReference>
<keyword evidence="6 8" id="KW-1133">Transmembrane helix</keyword>
<dbReference type="GO" id="GO:0022857">
    <property type="term" value="F:transmembrane transporter activity"/>
    <property type="evidence" value="ECO:0007669"/>
    <property type="project" value="InterPro"/>
</dbReference>
<dbReference type="InterPro" id="IPR036259">
    <property type="entry name" value="MFS_trans_sf"/>
</dbReference>
<dbReference type="EMBL" id="LSKU01000002">
    <property type="protein sequence ID" value="KXG42540.1"/>
    <property type="molecule type" value="Genomic_DNA"/>
</dbReference>
<keyword evidence="3" id="KW-0813">Transport</keyword>
<evidence type="ECO:0000256" key="2">
    <source>
        <dbReference type="ARBA" id="ARBA00008537"/>
    </source>
</evidence>
<keyword evidence="5 8" id="KW-0812">Transmembrane</keyword>
<feature type="transmembrane region" description="Helical" evidence="8">
    <location>
        <begin position="21"/>
        <end position="41"/>
    </location>
</feature>
<accession>A0A135L0N3</accession>
<evidence type="ECO:0000313" key="10">
    <source>
        <dbReference type="EMBL" id="KXG42540.1"/>
    </source>
</evidence>
<dbReference type="PRINTS" id="PR01036">
    <property type="entry name" value="TCRTETB"/>
</dbReference>
<dbReference type="PROSITE" id="PS50850">
    <property type="entry name" value="MFS"/>
    <property type="match status" value="1"/>
</dbReference>
<dbReference type="SUPFAM" id="SSF103473">
    <property type="entry name" value="MFS general substrate transporter"/>
    <property type="match status" value="1"/>
</dbReference>
<feature type="transmembrane region" description="Helical" evidence="8">
    <location>
        <begin position="308"/>
        <end position="329"/>
    </location>
</feature>
<keyword evidence="4" id="KW-1003">Cell membrane</keyword>
<evidence type="ECO:0000313" key="11">
    <source>
        <dbReference type="Proteomes" id="UP000070352"/>
    </source>
</evidence>
<feature type="transmembrane region" description="Helical" evidence="8">
    <location>
        <begin position="142"/>
        <end position="164"/>
    </location>
</feature>
<feature type="transmembrane region" description="Helical" evidence="8">
    <location>
        <begin position="450"/>
        <end position="471"/>
    </location>
</feature>
<reference evidence="10 11" key="1">
    <citation type="submission" date="2016-02" db="EMBL/GenBank/DDBJ databases">
        <title>Draft Genome for Tepidibacillus decaturensis nov. sp. Strain Z9, an Anaerobic, Moderately Thermophilic and Heterotrophic Bacterium from Deep Subsurface of the Illinois Basin, USA.</title>
        <authorList>
            <person name="Dong Y."/>
            <person name="Chang J.Y."/>
            <person name="Sanford R."/>
            <person name="Fouke B.W."/>
        </authorList>
    </citation>
    <scope>NUCLEOTIDE SEQUENCE [LARGE SCALE GENOMIC DNA]</scope>
    <source>
        <strain evidence="10 11">Z9</strain>
    </source>
</reference>
<keyword evidence="11" id="KW-1185">Reference proteome</keyword>
<dbReference type="NCBIfam" id="TIGR00711">
    <property type="entry name" value="efflux_EmrB"/>
    <property type="match status" value="1"/>
</dbReference>
<dbReference type="Gene3D" id="1.20.1720.10">
    <property type="entry name" value="Multidrug resistance protein D"/>
    <property type="match status" value="1"/>
</dbReference>
<dbReference type="Gene3D" id="1.20.1250.20">
    <property type="entry name" value="MFS general substrate transporter like domains"/>
    <property type="match status" value="1"/>
</dbReference>
<dbReference type="AlphaFoldDB" id="A0A135L0N3"/>
<dbReference type="PANTHER" id="PTHR42718">
    <property type="entry name" value="MAJOR FACILITATOR SUPERFAMILY MULTIDRUG TRANSPORTER MFSC"/>
    <property type="match status" value="1"/>
</dbReference>
<dbReference type="Pfam" id="PF07690">
    <property type="entry name" value="MFS_1"/>
    <property type="match status" value="2"/>
</dbReference>
<gene>
    <name evidence="10" type="ORF">U473_13755</name>
</gene>
<name>A0A135L0N3_9BACI</name>
<dbReference type="InterPro" id="IPR020846">
    <property type="entry name" value="MFS_dom"/>
</dbReference>
<feature type="transmembrane region" description="Helical" evidence="8">
    <location>
        <begin position="109"/>
        <end position="130"/>
    </location>
</feature>
<feature type="transmembrane region" description="Helical" evidence="8">
    <location>
        <begin position="273"/>
        <end position="296"/>
    </location>
</feature>
<feature type="transmembrane region" description="Helical" evidence="8">
    <location>
        <begin position="336"/>
        <end position="356"/>
    </location>
</feature>